<organism evidence="12 13">
    <name type="scientific">Thermosulfuriphilus ammonigenes</name>
    <dbReference type="NCBI Taxonomy" id="1936021"/>
    <lineage>
        <taxon>Bacteria</taxon>
        <taxon>Pseudomonadati</taxon>
        <taxon>Thermodesulfobacteriota</taxon>
        <taxon>Thermodesulfobacteria</taxon>
        <taxon>Thermodesulfobacteriales</taxon>
        <taxon>Thermodesulfobacteriaceae</taxon>
        <taxon>Thermosulfuriphilus</taxon>
    </lineage>
</organism>
<dbReference type="FunFam" id="3.90.950.10:FF:000001">
    <property type="entry name" value="dITP/XTP pyrophosphatase"/>
    <property type="match status" value="1"/>
</dbReference>
<comment type="function">
    <text evidence="10">Pyrophosphatase that catalyzes the hydrolysis of nucleoside triphosphates to their monophosphate derivatives, with a high preference for the non-canonical purine nucleotides XTP (xanthosine triphosphate), dITP (deoxyinosine triphosphate) and ITP. Seems to function as a house-cleaning enzyme that removes non-canonical purine nucleotides from the nucleotide pool, thus preventing their incorporation into DNA/RNA and avoiding chromosomal lesions.</text>
</comment>
<dbReference type="InterPro" id="IPR002637">
    <property type="entry name" value="RdgB/HAM1"/>
</dbReference>
<evidence type="ECO:0000256" key="1">
    <source>
        <dbReference type="ARBA" id="ARBA00008023"/>
    </source>
</evidence>
<dbReference type="CDD" id="cd00515">
    <property type="entry name" value="HAM1"/>
    <property type="match status" value="1"/>
</dbReference>
<dbReference type="EMBL" id="CP048877">
    <property type="protein sequence ID" value="QIJ72688.1"/>
    <property type="molecule type" value="Genomic_DNA"/>
</dbReference>
<dbReference type="GO" id="GO:0035870">
    <property type="term" value="F:dITP diphosphatase activity"/>
    <property type="evidence" value="ECO:0007669"/>
    <property type="project" value="UniProtKB-UniRule"/>
</dbReference>
<evidence type="ECO:0000256" key="6">
    <source>
        <dbReference type="ARBA" id="ARBA00022842"/>
    </source>
</evidence>
<dbReference type="GO" id="GO:0036220">
    <property type="term" value="F:ITP diphosphatase activity"/>
    <property type="evidence" value="ECO:0007669"/>
    <property type="project" value="UniProtKB-UniRule"/>
</dbReference>
<dbReference type="GO" id="GO:0046872">
    <property type="term" value="F:metal ion binding"/>
    <property type="evidence" value="ECO:0007669"/>
    <property type="project" value="UniProtKB-KW"/>
</dbReference>
<protein>
    <recommendedName>
        <fullName evidence="10">dITP/XTP pyrophosphatase</fullName>
        <ecNumber evidence="10">3.6.1.66</ecNumber>
    </recommendedName>
    <alternativeName>
        <fullName evidence="10">Non-canonical purine NTP pyrophosphatase</fullName>
    </alternativeName>
    <alternativeName>
        <fullName evidence="10">Non-standard purine NTP pyrophosphatase</fullName>
    </alternativeName>
    <alternativeName>
        <fullName evidence="10">Nucleoside-triphosphate diphosphatase</fullName>
    </alternativeName>
    <alternativeName>
        <fullName evidence="10">Nucleoside-triphosphate pyrophosphatase</fullName>
        <shortName evidence="10">NTPase</shortName>
    </alternativeName>
</protein>
<dbReference type="Pfam" id="PF01725">
    <property type="entry name" value="Ham1p_like"/>
    <property type="match status" value="1"/>
</dbReference>
<comment type="catalytic activity">
    <reaction evidence="9 10">
        <text>XTP + H2O = XMP + diphosphate + H(+)</text>
        <dbReference type="Rhea" id="RHEA:28610"/>
        <dbReference type="ChEBI" id="CHEBI:15377"/>
        <dbReference type="ChEBI" id="CHEBI:15378"/>
        <dbReference type="ChEBI" id="CHEBI:33019"/>
        <dbReference type="ChEBI" id="CHEBI:57464"/>
        <dbReference type="ChEBI" id="CHEBI:61314"/>
        <dbReference type="EC" id="3.6.1.66"/>
    </reaction>
</comment>
<comment type="catalytic activity">
    <reaction evidence="8 10">
        <text>dITP + H2O = dIMP + diphosphate + H(+)</text>
        <dbReference type="Rhea" id="RHEA:28342"/>
        <dbReference type="ChEBI" id="CHEBI:15377"/>
        <dbReference type="ChEBI" id="CHEBI:15378"/>
        <dbReference type="ChEBI" id="CHEBI:33019"/>
        <dbReference type="ChEBI" id="CHEBI:61194"/>
        <dbReference type="ChEBI" id="CHEBI:61382"/>
        <dbReference type="EC" id="3.6.1.66"/>
    </reaction>
</comment>
<evidence type="ECO:0000256" key="9">
    <source>
        <dbReference type="ARBA" id="ARBA00052017"/>
    </source>
</evidence>
<proteinExistence type="inferred from homology"/>
<feature type="binding site" evidence="10">
    <location>
        <begin position="181"/>
        <end position="182"/>
    </location>
    <ligand>
        <name>substrate</name>
    </ligand>
</feature>
<feature type="binding site" evidence="10">
    <location>
        <begin position="9"/>
        <end position="14"/>
    </location>
    <ligand>
        <name>substrate</name>
    </ligand>
</feature>
<dbReference type="NCBIfam" id="TIGR00042">
    <property type="entry name" value="RdgB/HAM1 family non-canonical purine NTP pyrophosphatase"/>
    <property type="match status" value="1"/>
</dbReference>
<dbReference type="GO" id="GO:0005829">
    <property type="term" value="C:cytosol"/>
    <property type="evidence" value="ECO:0007669"/>
    <property type="project" value="TreeGrafter"/>
</dbReference>
<dbReference type="SUPFAM" id="SSF52972">
    <property type="entry name" value="ITPase-like"/>
    <property type="match status" value="1"/>
</dbReference>
<dbReference type="NCBIfam" id="NF011397">
    <property type="entry name" value="PRK14822.1"/>
    <property type="match status" value="1"/>
</dbReference>
<keyword evidence="5 10" id="KW-0378">Hydrolase</keyword>
<gene>
    <name evidence="12" type="ORF">G4V39_10555</name>
</gene>
<evidence type="ECO:0000313" key="13">
    <source>
        <dbReference type="Proteomes" id="UP000502179"/>
    </source>
</evidence>
<evidence type="ECO:0000313" key="12">
    <source>
        <dbReference type="EMBL" id="QIJ72688.1"/>
    </source>
</evidence>
<comment type="cofactor">
    <cofactor evidence="10">
        <name>Mg(2+)</name>
        <dbReference type="ChEBI" id="CHEBI:18420"/>
    </cofactor>
    <text evidence="10">Binds 1 Mg(2+) ion per subunit.</text>
</comment>
<dbReference type="Gene3D" id="3.90.950.10">
    <property type="match status" value="1"/>
</dbReference>
<dbReference type="InterPro" id="IPR029001">
    <property type="entry name" value="ITPase-like_fam"/>
</dbReference>
<dbReference type="GO" id="GO:0017111">
    <property type="term" value="F:ribonucleoside triphosphate phosphatase activity"/>
    <property type="evidence" value="ECO:0007669"/>
    <property type="project" value="InterPro"/>
</dbReference>
<dbReference type="Proteomes" id="UP000502179">
    <property type="component" value="Chromosome"/>
</dbReference>
<name>A0A6G7PZ17_9BACT</name>
<feature type="active site" description="Proton acceptor" evidence="10">
    <location>
        <position position="70"/>
    </location>
</feature>
<comment type="similarity">
    <text evidence="1 10 11">Belongs to the HAM1 NTPase family.</text>
</comment>
<comment type="caution">
    <text evidence="10">Lacks conserved residue(s) required for the propagation of feature annotation.</text>
</comment>
<feature type="binding site" evidence="10">
    <location>
        <position position="176"/>
    </location>
    <ligand>
        <name>substrate</name>
    </ligand>
</feature>
<evidence type="ECO:0000256" key="3">
    <source>
        <dbReference type="ARBA" id="ARBA00022723"/>
    </source>
</evidence>
<accession>A0A6G7PZ17</accession>
<keyword evidence="13" id="KW-1185">Reference proteome</keyword>
<evidence type="ECO:0000256" key="11">
    <source>
        <dbReference type="RuleBase" id="RU003781"/>
    </source>
</evidence>
<feature type="binding site" evidence="10">
    <location>
        <begin position="153"/>
        <end position="156"/>
    </location>
    <ligand>
        <name>substrate</name>
    </ligand>
</feature>
<keyword evidence="3 10" id="KW-0479">Metal-binding</keyword>
<dbReference type="PANTHER" id="PTHR11067">
    <property type="entry name" value="INOSINE TRIPHOSPHATE PYROPHOSPHATASE/HAM1 PROTEIN"/>
    <property type="match status" value="1"/>
</dbReference>
<evidence type="ECO:0000256" key="4">
    <source>
        <dbReference type="ARBA" id="ARBA00022741"/>
    </source>
</evidence>
<dbReference type="GO" id="GO:0009117">
    <property type="term" value="P:nucleotide metabolic process"/>
    <property type="evidence" value="ECO:0007669"/>
    <property type="project" value="UniProtKB-KW"/>
</dbReference>
<keyword evidence="7 10" id="KW-0546">Nucleotide metabolism</keyword>
<dbReference type="GO" id="GO:0009146">
    <property type="term" value="P:purine nucleoside triphosphate catabolic process"/>
    <property type="evidence" value="ECO:0007669"/>
    <property type="project" value="UniProtKB-UniRule"/>
</dbReference>
<evidence type="ECO:0000256" key="5">
    <source>
        <dbReference type="ARBA" id="ARBA00022801"/>
    </source>
</evidence>
<dbReference type="PANTHER" id="PTHR11067:SF9">
    <property type="entry name" value="INOSINE TRIPHOSPHATE PYROPHOSPHATASE"/>
    <property type="match status" value="1"/>
</dbReference>
<dbReference type="KEGG" id="tav:G4V39_10555"/>
<comment type="subunit">
    <text evidence="2 10">Homodimer.</text>
</comment>
<evidence type="ECO:0000256" key="8">
    <source>
        <dbReference type="ARBA" id="ARBA00051875"/>
    </source>
</evidence>
<evidence type="ECO:0000256" key="7">
    <source>
        <dbReference type="ARBA" id="ARBA00023080"/>
    </source>
</evidence>
<dbReference type="EC" id="3.6.1.66" evidence="10"/>
<feature type="binding site" evidence="10">
    <location>
        <position position="70"/>
    </location>
    <ligand>
        <name>Mg(2+)</name>
        <dbReference type="ChEBI" id="CHEBI:18420"/>
    </ligand>
</feature>
<evidence type="ECO:0000256" key="2">
    <source>
        <dbReference type="ARBA" id="ARBA00011738"/>
    </source>
</evidence>
<dbReference type="GO" id="GO:0036222">
    <property type="term" value="F:XTP diphosphatase activity"/>
    <property type="evidence" value="ECO:0007669"/>
    <property type="project" value="UniProtKB-UniRule"/>
</dbReference>
<reference evidence="12 13" key="1">
    <citation type="submission" date="2020-02" db="EMBL/GenBank/DDBJ databases">
        <title>Genome analysis of Thermosulfuriphilus ammonigenes ST65T, an anaerobic thermophilic chemolithoautotrophic bacterium isolated from a deep-sea hydrothermal vent.</title>
        <authorList>
            <person name="Slobodkina G."/>
            <person name="Allioux M."/>
            <person name="Merkel A."/>
            <person name="Alain K."/>
            <person name="Jebbar M."/>
            <person name="Slobodkin A."/>
        </authorList>
    </citation>
    <scope>NUCLEOTIDE SEQUENCE [LARGE SCALE GENOMIC DNA]</scope>
    <source>
        <strain evidence="12 13">ST65</strain>
    </source>
</reference>
<evidence type="ECO:0000256" key="10">
    <source>
        <dbReference type="HAMAP-Rule" id="MF_01405"/>
    </source>
</evidence>
<dbReference type="GO" id="GO:0000166">
    <property type="term" value="F:nucleotide binding"/>
    <property type="evidence" value="ECO:0007669"/>
    <property type="project" value="UniProtKB-KW"/>
</dbReference>
<feature type="binding site" evidence="10">
    <location>
        <position position="71"/>
    </location>
    <ligand>
        <name>substrate</name>
    </ligand>
</feature>
<dbReference type="RefSeq" id="WP_166032904.1">
    <property type="nucleotide sequence ID" value="NZ_CP048877.1"/>
</dbReference>
<sequence length="202" mass="22155">MAQVIILSTHNQGKVRELRALLEGLPVEVWGLEGFDIPPVVEDGETFLENALKKARTVALATGFTALADDSGLEVEALSWAPGVYSARYAGPSATDADRNAKLLEALAGVPFERRRARFRCVAVVYHPSFRWFAVEGVCEGYIAEAPKGEYGFGYDPIFYLPEFGKTMAELPPEVKNKISHRARAMEKVRQILPGFLGLGQG</sequence>
<dbReference type="AlphaFoldDB" id="A0A6G7PZ17"/>
<keyword evidence="6 10" id="KW-0460">Magnesium</keyword>
<comment type="catalytic activity">
    <reaction evidence="10">
        <text>ITP + H2O = IMP + diphosphate + H(+)</text>
        <dbReference type="Rhea" id="RHEA:29399"/>
        <dbReference type="ChEBI" id="CHEBI:15377"/>
        <dbReference type="ChEBI" id="CHEBI:15378"/>
        <dbReference type="ChEBI" id="CHEBI:33019"/>
        <dbReference type="ChEBI" id="CHEBI:58053"/>
        <dbReference type="ChEBI" id="CHEBI:61402"/>
        <dbReference type="EC" id="3.6.1.66"/>
    </reaction>
</comment>
<dbReference type="HAMAP" id="MF_01405">
    <property type="entry name" value="Non_canon_purine_NTPase"/>
    <property type="match status" value="1"/>
</dbReference>
<keyword evidence="4 10" id="KW-0547">Nucleotide-binding</keyword>
<dbReference type="InterPro" id="IPR020922">
    <property type="entry name" value="dITP/XTP_pyrophosphatase"/>
</dbReference>